<proteinExistence type="predicted"/>
<evidence type="ECO:0000313" key="2">
    <source>
        <dbReference type="EMBL" id="KAJ1147322.1"/>
    </source>
</evidence>
<comment type="caution">
    <text evidence="2">The sequence shown here is derived from an EMBL/GenBank/DDBJ whole genome shotgun (WGS) entry which is preliminary data.</text>
</comment>
<dbReference type="Proteomes" id="UP001066276">
    <property type="component" value="Chromosome 5"/>
</dbReference>
<accession>A0AAV7R625</accession>
<evidence type="ECO:0000313" key="3">
    <source>
        <dbReference type="Proteomes" id="UP001066276"/>
    </source>
</evidence>
<feature type="region of interest" description="Disordered" evidence="1">
    <location>
        <begin position="1"/>
        <end position="48"/>
    </location>
</feature>
<sequence>MRSVQARAPGPVGKAPARSAMKTNSREVRWRPVPGTIRSSPSLRDARTLNRDLCSRGRGDIYQNKALQPRNVSKITAWLLNEINGACPGRCAGFCCPPAARPVLAHGTGRPESVLAQGIEQT</sequence>
<dbReference type="AlphaFoldDB" id="A0AAV7R625"/>
<name>A0AAV7R625_PLEWA</name>
<reference evidence="2" key="1">
    <citation type="journal article" date="2022" name="bioRxiv">
        <title>Sequencing and chromosome-scale assembly of the giantPleurodeles waltlgenome.</title>
        <authorList>
            <person name="Brown T."/>
            <person name="Elewa A."/>
            <person name="Iarovenko S."/>
            <person name="Subramanian E."/>
            <person name="Araus A.J."/>
            <person name="Petzold A."/>
            <person name="Susuki M."/>
            <person name="Suzuki K.-i.T."/>
            <person name="Hayashi T."/>
            <person name="Toyoda A."/>
            <person name="Oliveira C."/>
            <person name="Osipova E."/>
            <person name="Leigh N.D."/>
            <person name="Simon A."/>
            <person name="Yun M.H."/>
        </authorList>
    </citation>
    <scope>NUCLEOTIDE SEQUENCE</scope>
    <source>
        <strain evidence="2">20211129_DDA</strain>
        <tissue evidence="2">Liver</tissue>
    </source>
</reference>
<evidence type="ECO:0000256" key="1">
    <source>
        <dbReference type="SAM" id="MobiDB-lite"/>
    </source>
</evidence>
<gene>
    <name evidence="2" type="ORF">NDU88_000203</name>
</gene>
<protein>
    <submittedName>
        <fullName evidence="2">Uncharacterized protein</fullName>
    </submittedName>
</protein>
<organism evidence="2 3">
    <name type="scientific">Pleurodeles waltl</name>
    <name type="common">Iberian ribbed newt</name>
    <dbReference type="NCBI Taxonomy" id="8319"/>
    <lineage>
        <taxon>Eukaryota</taxon>
        <taxon>Metazoa</taxon>
        <taxon>Chordata</taxon>
        <taxon>Craniata</taxon>
        <taxon>Vertebrata</taxon>
        <taxon>Euteleostomi</taxon>
        <taxon>Amphibia</taxon>
        <taxon>Batrachia</taxon>
        <taxon>Caudata</taxon>
        <taxon>Salamandroidea</taxon>
        <taxon>Salamandridae</taxon>
        <taxon>Pleurodelinae</taxon>
        <taxon>Pleurodeles</taxon>
    </lineage>
</organism>
<keyword evidence="3" id="KW-1185">Reference proteome</keyword>
<dbReference type="EMBL" id="JANPWB010000009">
    <property type="protein sequence ID" value="KAJ1147322.1"/>
    <property type="molecule type" value="Genomic_DNA"/>
</dbReference>